<organism evidence="2 3">
    <name type="scientific">Smittium megazygosporum</name>
    <dbReference type="NCBI Taxonomy" id="133381"/>
    <lineage>
        <taxon>Eukaryota</taxon>
        <taxon>Fungi</taxon>
        <taxon>Fungi incertae sedis</taxon>
        <taxon>Zoopagomycota</taxon>
        <taxon>Kickxellomycotina</taxon>
        <taxon>Harpellomycetes</taxon>
        <taxon>Harpellales</taxon>
        <taxon>Legeriomycetaceae</taxon>
        <taxon>Smittium</taxon>
    </lineage>
</organism>
<dbReference type="PANTHER" id="PTHR22091:SF1">
    <property type="entry name" value="COILED-COIL DOMAIN-CONTAINING PROTEIN 77"/>
    <property type="match status" value="1"/>
</dbReference>
<evidence type="ECO:0000256" key="1">
    <source>
        <dbReference type="SAM" id="Coils"/>
    </source>
</evidence>
<dbReference type="OrthoDB" id="191169at2759"/>
<dbReference type="Proteomes" id="UP000245609">
    <property type="component" value="Unassembled WGS sequence"/>
</dbReference>
<feature type="coiled-coil region" evidence="1">
    <location>
        <begin position="249"/>
        <end position="334"/>
    </location>
</feature>
<dbReference type="AlphaFoldDB" id="A0A2T9ZJ46"/>
<keyword evidence="3" id="KW-1185">Reference proteome</keyword>
<dbReference type="STRING" id="133381.A0A2T9ZJ46"/>
<dbReference type="InterPro" id="IPR037696">
    <property type="entry name" value="CCDC77"/>
</dbReference>
<comment type="caution">
    <text evidence="2">The sequence shown here is derived from an EMBL/GenBank/DDBJ whole genome shotgun (WGS) entry which is preliminary data.</text>
</comment>
<accession>A0A2T9ZJ46</accession>
<protein>
    <submittedName>
        <fullName evidence="2">Uncharacterized protein</fullName>
    </submittedName>
</protein>
<gene>
    <name evidence="2" type="ORF">BB560_000885</name>
</gene>
<proteinExistence type="predicted"/>
<reference evidence="2 3" key="1">
    <citation type="journal article" date="2018" name="MBio">
        <title>Comparative Genomics Reveals the Core Gene Toolbox for the Fungus-Insect Symbiosis.</title>
        <authorList>
            <person name="Wang Y."/>
            <person name="Stata M."/>
            <person name="Wang W."/>
            <person name="Stajich J.E."/>
            <person name="White M.M."/>
            <person name="Moncalvo J.M."/>
        </authorList>
    </citation>
    <scope>NUCLEOTIDE SEQUENCE [LARGE SCALE GENOMIC DNA]</scope>
    <source>
        <strain evidence="2 3">SC-DP-2</strain>
    </source>
</reference>
<dbReference type="PANTHER" id="PTHR22091">
    <property type="entry name" value="COILED-COIL DOMAIN-CONTAINING PROTEIN 77"/>
    <property type="match status" value="1"/>
</dbReference>
<evidence type="ECO:0000313" key="3">
    <source>
        <dbReference type="Proteomes" id="UP000245609"/>
    </source>
</evidence>
<evidence type="ECO:0000313" key="2">
    <source>
        <dbReference type="EMBL" id="PVV04619.1"/>
    </source>
</evidence>
<keyword evidence="1" id="KW-0175">Coiled coil</keyword>
<name>A0A2T9ZJ46_9FUNG</name>
<dbReference type="EMBL" id="MBFS01000101">
    <property type="protein sequence ID" value="PVV04619.1"/>
    <property type="molecule type" value="Genomic_DNA"/>
</dbReference>
<feature type="coiled-coil region" evidence="1">
    <location>
        <begin position="22"/>
        <end position="80"/>
    </location>
</feature>
<sequence length="427" mass="50474">MSNKEIEDLEIDDMLDFYQKQLDQNEKDFKNFDKHLKNLEIKHSEMKQLQWAFQEKDEELAKLRELYEETQNSLIEERRNHLQVVAINDKLKIKLQKKNSQIEYLASKINESQLLIDERDSTFKNKRNRSEYQGENSNSIASDTKMQDLLIENETLSLSVETMRIQLEEQKLNFDEMISSLRLELQNVKDTERAKNIELSRKIEESTLRVYNIQSLYRENVKEMLELRKLVGDNKRLIDEDQFILRSKILSLEKESKNKDKTIKDLEKEAQNSHSVGSLAEIDELEYRLNQSRKEFSNLQNDHEVEQTKLKQTISRLEILNEKLQQDLSIAKKDQLFYMNSVFAECIEIKKLLVEAGKLRDSVGEFNSNAAWSFQTNFDRAVDRLDNLMLYIQRSKPSVNSNQNTPSTTKTRMRSLFDIVANPERSR</sequence>